<organism evidence="1 2">
    <name type="scientific">Thermogutta terrifontis</name>
    <dbReference type="NCBI Taxonomy" id="1331910"/>
    <lineage>
        <taxon>Bacteria</taxon>
        <taxon>Pseudomonadati</taxon>
        <taxon>Planctomycetota</taxon>
        <taxon>Planctomycetia</taxon>
        <taxon>Pirellulales</taxon>
        <taxon>Thermoguttaceae</taxon>
        <taxon>Thermogutta</taxon>
    </lineage>
</organism>
<name>A0A286RJA9_9BACT</name>
<dbReference type="Pfam" id="PF13384">
    <property type="entry name" value="HTH_23"/>
    <property type="match status" value="1"/>
</dbReference>
<gene>
    <name evidence="1" type="ORF">THTE_3441</name>
</gene>
<accession>A0A286RJA9</accession>
<dbReference type="Gene3D" id="1.10.10.60">
    <property type="entry name" value="Homeodomain-like"/>
    <property type="match status" value="1"/>
</dbReference>
<dbReference type="EMBL" id="CP018477">
    <property type="protein sequence ID" value="ASV76043.1"/>
    <property type="molecule type" value="Genomic_DNA"/>
</dbReference>
<sequence>MAKSDKTRQLRLAQKNAIELLLAGKTDQEVAEAVGVTRQTVNLWRNRDKVFQAALDARRRELWGACVERLRQLIGRALQVLEADLLQDDDRRLRQSAAVHVLKCVGLYGANLEPKDTVKRWPFDDWTDAQLERALKRFWLETPRSLGQGQEHGG</sequence>
<reference evidence="1 2" key="1">
    <citation type="journal article" name="Front. Microbiol.">
        <title>Sugar Metabolism of the First Thermophilic Planctomycete Thermogutta terrifontis: Comparative Genomic and Transcriptomic Approaches.</title>
        <authorList>
            <person name="Elcheninov A.G."/>
            <person name="Menzel P."/>
            <person name="Gudbergsdottir S.R."/>
            <person name="Slesarev A.I."/>
            <person name="Kadnikov V.V."/>
            <person name="Krogh A."/>
            <person name="Bonch-Osmolovskaya E.A."/>
            <person name="Peng X."/>
            <person name="Kublanov I.V."/>
        </authorList>
    </citation>
    <scope>NUCLEOTIDE SEQUENCE [LARGE SCALE GENOMIC DNA]</scope>
    <source>
        <strain evidence="1 2">R1</strain>
    </source>
</reference>
<proteinExistence type="predicted"/>
<dbReference type="KEGG" id="ttf:THTE_3441"/>
<protein>
    <recommendedName>
        <fullName evidence="3">Homeodomain phBC6A51-type domain-containing protein</fullName>
    </recommendedName>
</protein>
<evidence type="ECO:0000313" key="2">
    <source>
        <dbReference type="Proteomes" id="UP000215086"/>
    </source>
</evidence>
<dbReference type="RefSeq" id="WP_095415916.1">
    <property type="nucleotide sequence ID" value="NZ_CP018477.1"/>
</dbReference>
<keyword evidence="2" id="KW-1185">Reference proteome</keyword>
<evidence type="ECO:0000313" key="1">
    <source>
        <dbReference type="EMBL" id="ASV76043.1"/>
    </source>
</evidence>
<dbReference type="AlphaFoldDB" id="A0A286RJA9"/>
<dbReference type="Proteomes" id="UP000215086">
    <property type="component" value="Chromosome"/>
</dbReference>
<dbReference type="OrthoDB" id="2199833at2"/>
<evidence type="ECO:0008006" key="3">
    <source>
        <dbReference type="Google" id="ProtNLM"/>
    </source>
</evidence>